<keyword evidence="3" id="KW-1185">Reference proteome</keyword>
<dbReference type="EMBL" id="QKYT01000007">
    <property type="protein sequence ID" value="RIA99082.1"/>
    <property type="molecule type" value="Genomic_DNA"/>
</dbReference>
<feature type="compositionally biased region" description="Polar residues" evidence="1">
    <location>
        <begin position="267"/>
        <end position="291"/>
    </location>
</feature>
<gene>
    <name evidence="2" type="ORF">C1645_519722</name>
</gene>
<evidence type="ECO:0000256" key="1">
    <source>
        <dbReference type="SAM" id="MobiDB-lite"/>
    </source>
</evidence>
<comment type="caution">
    <text evidence="2">The sequence shown here is derived from an EMBL/GenBank/DDBJ whole genome shotgun (WGS) entry which is preliminary data.</text>
</comment>
<feature type="region of interest" description="Disordered" evidence="1">
    <location>
        <begin position="244"/>
        <end position="331"/>
    </location>
</feature>
<evidence type="ECO:0000313" key="3">
    <source>
        <dbReference type="Proteomes" id="UP000265703"/>
    </source>
</evidence>
<sequence>MARLTATPVPKCGGANSLPGSCYENKTGPALDKNSPFITRETKLNFETMQNSLLIQEKENREDTENEGDPMDICDEQLKTTETTDVSLSNSEIINITASIYKELDDRVAQLKALPTPERKKILGMDNVKTEIPTITPFRKNSESSLIKQTSSSSVNRFTQVHEKVFSKMPSIVTHYAAQRTKKVEETQDEINRKRKDPDDSQSSFKKQKLVHSIQDNQVTKAAKDIYKKVEKDKETVKPVMKRTYDRNRTTSNIRSSIRLNLAKGKNASQVEPSARTSSNVQESQRKQLSYVQRRGPVKSIIPNPDEQRKKKREELEKRKQAARNGMLYLY</sequence>
<proteinExistence type="predicted"/>
<accession>A0A397TM91</accession>
<reference evidence="2 3" key="1">
    <citation type="submission" date="2018-06" db="EMBL/GenBank/DDBJ databases">
        <title>Comparative genomics reveals the genomic features of Rhizophagus irregularis, R. cerebriforme, R. diaphanum and Gigaspora rosea, and their symbiotic lifestyle signature.</title>
        <authorList>
            <person name="Morin E."/>
            <person name="San Clemente H."/>
            <person name="Chen E.C.H."/>
            <person name="De La Providencia I."/>
            <person name="Hainaut M."/>
            <person name="Kuo A."/>
            <person name="Kohler A."/>
            <person name="Murat C."/>
            <person name="Tang N."/>
            <person name="Roy S."/>
            <person name="Loubradou J."/>
            <person name="Henrissat B."/>
            <person name="Grigoriev I.V."/>
            <person name="Corradi N."/>
            <person name="Roux C."/>
            <person name="Martin F.M."/>
        </authorList>
    </citation>
    <scope>NUCLEOTIDE SEQUENCE [LARGE SCALE GENOMIC DNA]</scope>
    <source>
        <strain evidence="2 3">DAOM 227022</strain>
    </source>
</reference>
<feature type="region of interest" description="Disordered" evidence="1">
    <location>
        <begin position="1"/>
        <end position="34"/>
    </location>
</feature>
<feature type="compositionally biased region" description="Basic and acidic residues" evidence="1">
    <location>
        <begin position="306"/>
        <end position="320"/>
    </location>
</feature>
<dbReference type="Proteomes" id="UP000265703">
    <property type="component" value="Unassembled WGS sequence"/>
</dbReference>
<feature type="compositionally biased region" description="Polar residues" evidence="1">
    <location>
        <begin position="250"/>
        <end position="259"/>
    </location>
</feature>
<name>A0A397TM91_9GLOM</name>
<feature type="region of interest" description="Disordered" evidence="1">
    <location>
        <begin position="177"/>
        <end position="213"/>
    </location>
</feature>
<dbReference type="AlphaFoldDB" id="A0A397TM91"/>
<evidence type="ECO:0000313" key="2">
    <source>
        <dbReference type="EMBL" id="RIA99082.1"/>
    </source>
</evidence>
<protein>
    <submittedName>
        <fullName evidence="2">Uncharacterized protein</fullName>
    </submittedName>
</protein>
<dbReference type="OrthoDB" id="5964929at2759"/>
<organism evidence="2 3">
    <name type="scientific">Glomus cerebriforme</name>
    <dbReference type="NCBI Taxonomy" id="658196"/>
    <lineage>
        <taxon>Eukaryota</taxon>
        <taxon>Fungi</taxon>
        <taxon>Fungi incertae sedis</taxon>
        <taxon>Mucoromycota</taxon>
        <taxon>Glomeromycotina</taxon>
        <taxon>Glomeromycetes</taxon>
        <taxon>Glomerales</taxon>
        <taxon>Glomeraceae</taxon>
        <taxon>Glomus</taxon>
    </lineage>
</organism>
<feature type="compositionally biased region" description="Basic and acidic residues" evidence="1">
    <location>
        <begin position="182"/>
        <end position="199"/>
    </location>
</feature>